<dbReference type="Pfam" id="PF08447">
    <property type="entry name" value="PAS_3"/>
    <property type="match status" value="1"/>
</dbReference>
<sequence length="284" mass="33038">MKNNALIRIVITYLILGGTWLLIGSQFIGWLDRQYPATDLRNLYYLKNFIFLIGTAIAAVIGLNYHYSSLLNTERRYKNELIAHEKQLNDQVLLYNTVTRATNDVIWDYDIANDKLTWMSGYKEIFGHEDNEVIHNSFWAMSRVHPDDQARIIYEFEKIIKTKGNKWKAEYRYLCQDGSYKHVFDRGYLIFDDSGNPLRMLGAMQDIDVRVKHEEQLVAQNEKLREIAWHNSHEVRRPLSNLLGLIPLLKDSIGDQETLTGLVNFLEISAGELDNAVLKINDQI</sequence>
<feature type="transmembrane region" description="Helical" evidence="6">
    <location>
        <begin position="49"/>
        <end position="67"/>
    </location>
</feature>
<dbReference type="SUPFAM" id="SSF55785">
    <property type="entry name" value="PYP-like sensor domain (PAS domain)"/>
    <property type="match status" value="1"/>
</dbReference>
<evidence type="ECO:0000256" key="1">
    <source>
        <dbReference type="ARBA" id="ARBA00000085"/>
    </source>
</evidence>
<evidence type="ECO:0000256" key="4">
    <source>
        <dbReference type="ARBA" id="ARBA00022679"/>
    </source>
</evidence>
<evidence type="ECO:0000259" key="7">
    <source>
        <dbReference type="PROSITE" id="PS50112"/>
    </source>
</evidence>
<feature type="domain" description="PAS" evidence="7">
    <location>
        <begin position="91"/>
        <end position="163"/>
    </location>
</feature>
<dbReference type="PROSITE" id="PS50113">
    <property type="entry name" value="PAC"/>
    <property type="match status" value="1"/>
</dbReference>
<accession>A0ABU8NQL8</accession>
<dbReference type="Proteomes" id="UP001378956">
    <property type="component" value="Unassembled WGS sequence"/>
</dbReference>
<feature type="domain" description="PAC" evidence="8">
    <location>
        <begin position="167"/>
        <end position="219"/>
    </location>
</feature>
<evidence type="ECO:0000259" key="8">
    <source>
        <dbReference type="PROSITE" id="PS50113"/>
    </source>
</evidence>
<keyword evidence="6" id="KW-0812">Transmembrane</keyword>
<feature type="transmembrane region" description="Helical" evidence="6">
    <location>
        <begin position="7"/>
        <end position="29"/>
    </location>
</feature>
<dbReference type="InterPro" id="IPR001610">
    <property type="entry name" value="PAC"/>
</dbReference>
<comment type="catalytic activity">
    <reaction evidence="1">
        <text>ATP + protein L-histidine = ADP + protein N-phospho-L-histidine.</text>
        <dbReference type="EC" id="2.7.13.3"/>
    </reaction>
</comment>
<keyword evidence="3" id="KW-0597">Phosphoprotein</keyword>
<dbReference type="RefSeq" id="WP_288881888.1">
    <property type="nucleotide sequence ID" value="NZ_CBFGNQ010000005.1"/>
</dbReference>
<dbReference type="NCBIfam" id="TIGR00229">
    <property type="entry name" value="sensory_box"/>
    <property type="match status" value="1"/>
</dbReference>
<protein>
    <recommendedName>
        <fullName evidence="2">histidine kinase</fullName>
        <ecNumber evidence="2">2.7.13.3</ecNumber>
    </recommendedName>
</protein>
<dbReference type="InterPro" id="IPR052162">
    <property type="entry name" value="Sensor_kinase/Photoreceptor"/>
</dbReference>
<comment type="caution">
    <text evidence="9">The sequence shown here is derived from an EMBL/GenBank/DDBJ whole genome shotgun (WGS) entry which is preliminary data.</text>
</comment>
<evidence type="ECO:0000256" key="5">
    <source>
        <dbReference type="ARBA" id="ARBA00022777"/>
    </source>
</evidence>
<dbReference type="EC" id="2.7.13.3" evidence="2"/>
<dbReference type="PANTHER" id="PTHR43304:SF1">
    <property type="entry name" value="PAC DOMAIN-CONTAINING PROTEIN"/>
    <property type="match status" value="1"/>
</dbReference>
<dbReference type="InterPro" id="IPR000700">
    <property type="entry name" value="PAS-assoc_C"/>
</dbReference>
<dbReference type="SUPFAM" id="SSF47384">
    <property type="entry name" value="Homodimeric domain of signal transducing histidine kinase"/>
    <property type="match status" value="1"/>
</dbReference>
<dbReference type="PANTHER" id="PTHR43304">
    <property type="entry name" value="PHYTOCHROME-LIKE PROTEIN CPH1"/>
    <property type="match status" value="1"/>
</dbReference>
<evidence type="ECO:0000256" key="3">
    <source>
        <dbReference type="ARBA" id="ARBA00022553"/>
    </source>
</evidence>
<reference evidence="9 10" key="1">
    <citation type="submission" date="2024-03" db="EMBL/GenBank/DDBJ databases">
        <title>Sequence of Lycoming College Course Isolates.</title>
        <authorList>
            <person name="Plotts O."/>
            <person name="Newman J."/>
        </authorList>
    </citation>
    <scope>NUCLEOTIDE SEQUENCE [LARGE SCALE GENOMIC DNA]</scope>
    <source>
        <strain evidence="9 10">CJB-3</strain>
    </source>
</reference>
<dbReference type="CDD" id="cd00130">
    <property type="entry name" value="PAS"/>
    <property type="match status" value="1"/>
</dbReference>
<keyword evidence="6" id="KW-1133">Transmembrane helix</keyword>
<keyword evidence="10" id="KW-1185">Reference proteome</keyword>
<keyword evidence="4" id="KW-0808">Transferase</keyword>
<dbReference type="SMART" id="SM00086">
    <property type="entry name" value="PAC"/>
    <property type="match status" value="1"/>
</dbReference>
<keyword evidence="5" id="KW-0418">Kinase</keyword>
<dbReference type="InterPro" id="IPR013655">
    <property type="entry name" value="PAS_fold_3"/>
</dbReference>
<dbReference type="InterPro" id="IPR036097">
    <property type="entry name" value="HisK_dim/P_sf"/>
</dbReference>
<proteinExistence type="predicted"/>
<evidence type="ECO:0000256" key="2">
    <source>
        <dbReference type="ARBA" id="ARBA00012438"/>
    </source>
</evidence>
<name>A0ABU8NQL8_9SPHI</name>
<dbReference type="InterPro" id="IPR000014">
    <property type="entry name" value="PAS"/>
</dbReference>
<gene>
    <name evidence="9" type="ORF">WAE58_19020</name>
</gene>
<evidence type="ECO:0000256" key="6">
    <source>
        <dbReference type="SAM" id="Phobius"/>
    </source>
</evidence>
<dbReference type="EMBL" id="JBBEUB010000006">
    <property type="protein sequence ID" value="MEJ2904541.1"/>
    <property type="molecule type" value="Genomic_DNA"/>
</dbReference>
<evidence type="ECO:0000313" key="10">
    <source>
        <dbReference type="Proteomes" id="UP001378956"/>
    </source>
</evidence>
<organism evidence="9 10">
    <name type="scientific">Pedobacter panaciterrae</name>
    <dbReference type="NCBI Taxonomy" id="363849"/>
    <lineage>
        <taxon>Bacteria</taxon>
        <taxon>Pseudomonadati</taxon>
        <taxon>Bacteroidota</taxon>
        <taxon>Sphingobacteriia</taxon>
        <taxon>Sphingobacteriales</taxon>
        <taxon>Sphingobacteriaceae</taxon>
        <taxon>Pedobacter</taxon>
    </lineage>
</organism>
<evidence type="ECO:0000313" key="9">
    <source>
        <dbReference type="EMBL" id="MEJ2904541.1"/>
    </source>
</evidence>
<dbReference type="PROSITE" id="PS50112">
    <property type="entry name" value="PAS"/>
    <property type="match status" value="1"/>
</dbReference>
<dbReference type="Gene3D" id="3.30.450.20">
    <property type="entry name" value="PAS domain"/>
    <property type="match status" value="1"/>
</dbReference>
<dbReference type="InterPro" id="IPR035965">
    <property type="entry name" value="PAS-like_dom_sf"/>
</dbReference>
<keyword evidence="6" id="KW-0472">Membrane</keyword>